<evidence type="ECO:0000256" key="9">
    <source>
        <dbReference type="RuleBase" id="RU361218"/>
    </source>
</evidence>
<keyword evidence="5 9" id="KW-0472">Membrane</keyword>
<evidence type="ECO:0000256" key="3">
    <source>
        <dbReference type="ARBA" id="ARBA00022692"/>
    </source>
</evidence>
<sequence length="254" mass="28123">MKLTRGLKLVSMFCIFLALSGCVAAGFGIWSLINNKTSKVFKTVDDTTIPMILSAGAPMLIAVGDIFALMGLIGFCGTLKKKSWILLVFFIVMLIIFILQIVAAVFILLPNSVKENSLSSLEAKIVKSLQDDYKEDSHIMKIWNETMNQLKCCGYKGYDDFTESPFVNTKSNYPTQCCGKDPKTYSNPKCTKEEAGNKNVRGCVHVLLDENIPVSAPLSFLIAILEIVALYVSLKAYRCIKRLPDLPDPFGNNL</sequence>
<dbReference type="InterPro" id="IPR000301">
    <property type="entry name" value="Tetraspanin_animals"/>
</dbReference>
<comment type="caution">
    <text evidence="10">The sequence shown here is derived from an EMBL/GenBank/DDBJ whole genome shotgun (WGS) entry which is preliminary data.</text>
</comment>
<dbReference type="PANTHER" id="PTHR19282:SF216">
    <property type="entry name" value="TETRASPANIN-1"/>
    <property type="match status" value="1"/>
</dbReference>
<organism evidence="10 11">
    <name type="scientific">Labeo rohita</name>
    <name type="common">Indian major carp</name>
    <name type="synonym">Cyprinus rohita</name>
    <dbReference type="NCBI Taxonomy" id="84645"/>
    <lineage>
        <taxon>Eukaryota</taxon>
        <taxon>Metazoa</taxon>
        <taxon>Chordata</taxon>
        <taxon>Craniata</taxon>
        <taxon>Vertebrata</taxon>
        <taxon>Euteleostomi</taxon>
        <taxon>Actinopterygii</taxon>
        <taxon>Neopterygii</taxon>
        <taxon>Teleostei</taxon>
        <taxon>Ostariophysi</taxon>
        <taxon>Cypriniformes</taxon>
        <taxon>Cyprinidae</taxon>
        <taxon>Labeoninae</taxon>
        <taxon>Labeonini</taxon>
        <taxon>Labeo</taxon>
    </lineage>
</organism>
<comment type="function">
    <text evidence="8">Structural component of specialized membrane microdomains known as tetraspanin-enriched microdomains (TERMs), which act as platforms for receptor clustering and signaling. Participates thereby in diverse biological functions such as cell signal transduction, adhesion, migration and protein trafficking. Regulates neuronal differentiation in response to NGF by facilitating NGF-mediated activation of NTRK1/TRKA receptor tyrosine kinase and subsequent downstream signaling pathways. Plays a role in the inhibition of TNFalpha-induced apoptosis. Mechanistically, inhibits the NF-kappa-B signaling pathway by blocking phosphorylation of CHUK. Also promotes the stability of the thiamine transporter 1/SLC19A2 in intestinal epithelial cells leading to an increase of thiamine uptake process.</text>
</comment>
<dbReference type="PRINTS" id="PR00259">
    <property type="entry name" value="TMFOUR"/>
</dbReference>
<evidence type="ECO:0000256" key="2">
    <source>
        <dbReference type="ARBA" id="ARBA00006840"/>
    </source>
</evidence>
<feature type="transmembrane region" description="Helical" evidence="9">
    <location>
        <begin position="84"/>
        <end position="109"/>
    </location>
</feature>
<comment type="subunit">
    <text evidence="7">Interacts with SLC19A2. Interacts with NTRK1/TRKA.</text>
</comment>
<dbReference type="PROSITE" id="PS51257">
    <property type="entry name" value="PROKAR_LIPOPROTEIN"/>
    <property type="match status" value="1"/>
</dbReference>
<evidence type="ECO:0000256" key="1">
    <source>
        <dbReference type="ARBA" id="ARBA00004127"/>
    </source>
</evidence>
<evidence type="ECO:0000256" key="7">
    <source>
        <dbReference type="ARBA" id="ARBA00046464"/>
    </source>
</evidence>
<gene>
    <name evidence="10" type="ORF">H4Q32_004811</name>
</gene>
<evidence type="ECO:0000256" key="8">
    <source>
        <dbReference type="ARBA" id="ARBA00054958"/>
    </source>
</evidence>
<reference evidence="10 11" key="1">
    <citation type="submission" date="2022-01" db="EMBL/GenBank/DDBJ databases">
        <title>A high-quality chromosome-level genome assembly of rohu carp, Labeo rohita.</title>
        <authorList>
            <person name="Arick M.A. II"/>
            <person name="Hsu C.-Y."/>
            <person name="Magbanua Z."/>
            <person name="Pechanova O."/>
            <person name="Grover C."/>
            <person name="Miller E."/>
            <person name="Thrash A."/>
            <person name="Ezzel L."/>
            <person name="Alam S."/>
            <person name="Benzie J."/>
            <person name="Hamilton M."/>
            <person name="Karsi A."/>
            <person name="Lawrence M.L."/>
            <person name="Peterson D.G."/>
        </authorList>
    </citation>
    <scope>NUCLEOTIDE SEQUENCE [LARGE SCALE GENOMIC DNA]</scope>
    <source>
        <strain evidence="11">BAU-BD-2019</strain>
        <tissue evidence="10">Blood</tissue>
    </source>
</reference>
<evidence type="ECO:0000256" key="5">
    <source>
        <dbReference type="ARBA" id="ARBA00023136"/>
    </source>
</evidence>
<comment type="caution">
    <text evidence="9">Lacks conserved residue(s) required for the propagation of feature annotation.</text>
</comment>
<dbReference type="SUPFAM" id="SSF48652">
    <property type="entry name" value="Tetraspanin"/>
    <property type="match status" value="1"/>
</dbReference>
<keyword evidence="3 9" id="KW-0812">Transmembrane</keyword>
<name>A0ABQ8MZ84_LABRO</name>
<keyword evidence="4 9" id="KW-1133">Transmembrane helix</keyword>
<evidence type="ECO:0000256" key="4">
    <source>
        <dbReference type="ARBA" id="ARBA00022989"/>
    </source>
</evidence>
<keyword evidence="6" id="KW-0325">Glycoprotein</keyword>
<evidence type="ECO:0000313" key="11">
    <source>
        <dbReference type="Proteomes" id="UP000830375"/>
    </source>
</evidence>
<dbReference type="Pfam" id="PF00335">
    <property type="entry name" value="Tetraspanin"/>
    <property type="match status" value="1"/>
</dbReference>
<dbReference type="CDD" id="cd03156">
    <property type="entry name" value="uroplakin_I_like_LEL"/>
    <property type="match status" value="1"/>
</dbReference>
<dbReference type="PIRSF" id="PIRSF002419">
    <property type="entry name" value="Tetraspanin"/>
    <property type="match status" value="1"/>
</dbReference>
<protein>
    <recommendedName>
        <fullName evidence="9">Tetraspanin</fullName>
    </recommendedName>
</protein>
<evidence type="ECO:0000256" key="6">
    <source>
        <dbReference type="ARBA" id="ARBA00023180"/>
    </source>
</evidence>
<dbReference type="EMBL" id="JACTAM010000001">
    <property type="protein sequence ID" value="KAI2668153.1"/>
    <property type="molecule type" value="Genomic_DNA"/>
</dbReference>
<feature type="transmembrane region" description="Helical" evidence="9">
    <location>
        <begin position="214"/>
        <end position="234"/>
    </location>
</feature>
<dbReference type="Gene3D" id="1.10.1450.10">
    <property type="entry name" value="Tetraspanin"/>
    <property type="match status" value="1"/>
</dbReference>
<evidence type="ECO:0000313" key="10">
    <source>
        <dbReference type="EMBL" id="KAI2668153.1"/>
    </source>
</evidence>
<dbReference type="InterPro" id="IPR018499">
    <property type="entry name" value="Tetraspanin/Peripherin"/>
</dbReference>
<dbReference type="PANTHER" id="PTHR19282">
    <property type="entry name" value="TETRASPANIN"/>
    <property type="match status" value="1"/>
</dbReference>
<feature type="transmembrane region" description="Helical" evidence="9">
    <location>
        <begin position="48"/>
        <end position="72"/>
    </location>
</feature>
<dbReference type="InterPro" id="IPR008952">
    <property type="entry name" value="Tetraspanin_EC2_sf"/>
</dbReference>
<dbReference type="Proteomes" id="UP000830375">
    <property type="component" value="Unassembled WGS sequence"/>
</dbReference>
<accession>A0ABQ8MZ84</accession>
<comment type="similarity">
    <text evidence="2 9">Belongs to the tetraspanin (TM4SF) family.</text>
</comment>
<comment type="subcellular location">
    <subcellularLocation>
        <location evidence="1">Endomembrane system</location>
        <topology evidence="1">Multi-pass membrane protein</topology>
    </subcellularLocation>
    <subcellularLocation>
        <location evidence="9">Membrane</location>
        <topology evidence="9">Multi-pass membrane protein</topology>
    </subcellularLocation>
</comment>
<keyword evidence="11" id="KW-1185">Reference proteome</keyword>
<proteinExistence type="inferred from homology"/>